<evidence type="ECO:0000256" key="8">
    <source>
        <dbReference type="ARBA" id="ARBA00022741"/>
    </source>
</evidence>
<keyword evidence="7" id="KW-0812">Transmembrane</keyword>
<dbReference type="AlphaFoldDB" id="A0A9P4UNI9"/>
<evidence type="ECO:0000256" key="1">
    <source>
        <dbReference type="ARBA" id="ARBA00004606"/>
    </source>
</evidence>
<dbReference type="GO" id="GO:0016020">
    <property type="term" value="C:membrane"/>
    <property type="evidence" value="ECO:0007669"/>
    <property type="project" value="UniProtKB-SubCell"/>
</dbReference>
<evidence type="ECO:0000313" key="15">
    <source>
        <dbReference type="Proteomes" id="UP000799441"/>
    </source>
</evidence>
<keyword evidence="9" id="KW-0735">Signal-anchor</keyword>
<evidence type="ECO:0000256" key="11">
    <source>
        <dbReference type="ARBA" id="ARBA00023136"/>
    </source>
</evidence>
<protein>
    <recommendedName>
        <fullName evidence="4">N-acetylgalactosaminide beta-1,3-galactosyltransferase</fullName>
        <ecNumber evidence="4">2.4.1.122</ecNumber>
    </recommendedName>
</protein>
<keyword evidence="6" id="KW-0808">Transferase</keyword>
<dbReference type="GO" id="GO:0016263">
    <property type="term" value="F:glycoprotein-N-acetylgalactosamine 3-beta-galactosyltransferase activity"/>
    <property type="evidence" value="ECO:0007669"/>
    <property type="project" value="UniProtKB-EC"/>
</dbReference>
<feature type="domain" description="Fringe-like glycosyltransferase" evidence="13">
    <location>
        <begin position="115"/>
        <end position="207"/>
    </location>
</feature>
<dbReference type="EC" id="2.4.1.122" evidence="4"/>
<dbReference type="PANTHER" id="PTHR23033">
    <property type="entry name" value="BETA1,3-GALACTOSYLTRANSFERASE"/>
    <property type="match status" value="1"/>
</dbReference>
<dbReference type="Gene3D" id="3.90.550.50">
    <property type="match status" value="1"/>
</dbReference>
<comment type="similarity">
    <text evidence="3">Belongs to the glycosyltransferase 31 family. Beta3-Gal-T subfamily.</text>
</comment>
<feature type="region of interest" description="Disordered" evidence="12">
    <location>
        <begin position="70"/>
        <end position="96"/>
    </location>
</feature>
<comment type="subcellular location">
    <subcellularLocation>
        <location evidence="1">Membrane</location>
        <topology evidence="1">Single-pass type II membrane protein</topology>
    </subcellularLocation>
</comment>
<dbReference type="Proteomes" id="UP000799441">
    <property type="component" value="Unassembled WGS sequence"/>
</dbReference>
<evidence type="ECO:0000256" key="10">
    <source>
        <dbReference type="ARBA" id="ARBA00022989"/>
    </source>
</evidence>
<dbReference type="InterPro" id="IPR003378">
    <property type="entry name" value="Fringe-like_glycosylTrfase"/>
</dbReference>
<proteinExistence type="inferred from homology"/>
<evidence type="ECO:0000256" key="6">
    <source>
        <dbReference type="ARBA" id="ARBA00022679"/>
    </source>
</evidence>
<comment type="caution">
    <text evidence="14">The sequence shown here is derived from an EMBL/GenBank/DDBJ whole genome shotgun (WGS) entry which is preliminary data.</text>
</comment>
<reference evidence="14" key="1">
    <citation type="journal article" date="2020" name="Stud. Mycol.">
        <title>101 Dothideomycetes genomes: a test case for predicting lifestyles and emergence of pathogens.</title>
        <authorList>
            <person name="Haridas S."/>
            <person name="Albert R."/>
            <person name="Binder M."/>
            <person name="Bloem J."/>
            <person name="Labutti K."/>
            <person name="Salamov A."/>
            <person name="Andreopoulos B."/>
            <person name="Baker S."/>
            <person name="Barry K."/>
            <person name="Bills G."/>
            <person name="Bluhm B."/>
            <person name="Cannon C."/>
            <person name="Castanera R."/>
            <person name="Culley D."/>
            <person name="Daum C."/>
            <person name="Ezra D."/>
            <person name="Gonzalez J."/>
            <person name="Henrissat B."/>
            <person name="Kuo A."/>
            <person name="Liang C."/>
            <person name="Lipzen A."/>
            <person name="Lutzoni F."/>
            <person name="Magnuson J."/>
            <person name="Mondo S."/>
            <person name="Nolan M."/>
            <person name="Ohm R."/>
            <person name="Pangilinan J."/>
            <person name="Park H.-J."/>
            <person name="Ramirez L."/>
            <person name="Alfaro M."/>
            <person name="Sun H."/>
            <person name="Tritt A."/>
            <person name="Yoshinaga Y."/>
            <person name="Zwiers L.-H."/>
            <person name="Turgeon B."/>
            <person name="Goodwin S."/>
            <person name="Spatafora J."/>
            <person name="Crous P."/>
            <person name="Grigoriev I."/>
        </authorList>
    </citation>
    <scope>NUCLEOTIDE SEQUENCE</scope>
    <source>
        <strain evidence="14">CBS 116435</strain>
    </source>
</reference>
<sequence>MRTEATEVQEKLPIHLSTTLRCYPHLLLYADFKEDFQGQHITNILEGVSPQILSSHEDFDLYRRLKQSGRGSLDSSELSSAGGQSNGPTGRPGNPGWKLDKWKFIPMVIQTLHEQPDKKWYVFVETDTYVFWSTLLKYLSALNHSQQYYIGSQMQIGDIIFAYGGSGFVLSNAAIRRAVDLLQDHQEEWEKVTDGHWAGDCVLGKALRDTETPVLWAWPRLWCYPTVSYHHMRPEAIKDIWEFEQKWLSSTGHNQSAAFLRHKDVFEQYIMPRIKSPKSDWDNESSETVGQLESPADCEKECLQRASCVQYAFQSDGNCTISSGPYLGEPRDGTQSGWIFEKFENFTTSMAPCNDESWII</sequence>
<dbReference type="EMBL" id="MU003816">
    <property type="protein sequence ID" value="KAF2719055.1"/>
    <property type="molecule type" value="Genomic_DNA"/>
</dbReference>
<dbReference type="GO" id="GO:0000166">
    <property type="term" value="F:nucleotide binding"/>
    <property type="evidence" value="ECO:0007669"/>
    <property type="project" value="UniProtKB-KW"/>
</dbReference>
<keyword evidence="8" id="KW-0547">Nucleotide-binding</keyword>
<keyword evidence="15" id="KW-1185">Reference proteome</keyword>
<comment type="pathway">
    <text evidence="2">Protein modification; protein glycosylation.</text>
</comment>
<evidence type="ECO:0000256" key="5">
    <source>
        <dbReference type="ARBA" id="ARBA00022676"/>
    </source>
</evidence>
<evidence type="ECO:0000256" key="2">
    <source>
        <dbReference type="ARBA" id="ARBA00004922"/>
    </source>
</evidence>
<keyword evidence="5" id="KW-0328">Glycosyltransferase</keyword>
<accession>A0A9P4UNI9</accession>
<dbReference type="Pfam" id="PF02434">
    <property type="entry name" value="Fringe"/>
    <property type="match status" value="1"/>
</dbReference>
<feature type="compositionally biased region" description="Polar residues" evidence="12">
    <location>
        <begin position="70"/>
        <end position="88"/>
    </location>
</feature>
<keyword evidence="10" id="KW-1133">Transmembrane helix</keyword>
<evidence type="ECO:0000256" key="9">
    <source>
        <dbReference type="ARBA" id="ARBA00022968"/>
    </source>
</evidence>
<evidence type="ECO:0000256" key="3">
    <source>
        <dbReference type="ARBA" id="ARBA00006462"/>
    </source>
</evidence>
<dbReference type="InterPro" id="IPR026050">
    <property type="entry name" value="C1GALT1/C1GALT1_chp1"/>
</dbReference>
<evidence type="ECO:0000259" key="13">
    <source>
        <dbReference type="Pfam" id="PF02434"/>
    </source>
</evidence>
<evidence type="ECO:0000313" key="14">
    <source>
        <dbReference type="EMBL" id="KAF2719055.1"/>
    </source>
</evidence>
<evidence type="ECO:0000256" key="7">
    <source>
        <dbReference type="ARBA" id="ARBA00022692"/>
    </source>
</evidence>
<dbReference type="PANTHER" id="PTHR23033:SF47">
    <property type="entry name" value="APPLE DOMAIN-CONTAINING PROTEIN-RELATED"/>
    <property type="match status" value="1"/>
</dbReference>
<organism evidence="14 15">
    <name type="scientific">Polychaeton citri CBS 116435</name>
    <dbReference type="NCBI Taxonomy" id="1314669"/>
    <lineage>
        <taxon>Eukaryota</taxon>
        <taxon>Fungi</taxon>
        <taxon>Dikarya</taxon>
        <taxon>Ascomycota</taxon>
        <taxon>Pezizomycotina</taxon>
        <taxon>Dothideomycetes</taxon>
        <taxon>Dothideomycetidae</taxon>
        <taxon>Capnodiales</taxon>
        <taxon>Capnodiaceae</taxon>
        <taxon>Polychaeton</taxon>
    </lineage>
</organism>
<name>A0A9P4UNI9_9PEZI</name>
<evidence type="ECO:0000256" key="4">
    <source>
        <dbReference type="ARBA" id="ARBA00012557"/>
    </source>
</evidence>
<gene>
    <name evidence="14" type="ORF">K431DRAFT_331781</name>
</gene>
<keyword evidence="11" id="KW-0472">Membrane</keyword>
<evidence type="ECO:0000256" key="12">
    <source>
        <dbReference type="SAM" id="MobiDB-lite"/>
    </source>
</evidence>
<dbReference type="OrthoDB" id="414175at2759"/>